<feature type="compositionally biased region" description="Polar residues" evidence="6">
    <location>
        <begin position="133"/>
        <end position="149"/>
    </location>
</feature>
<proteinExistence type="predicted"/>
<sequence>MSYNTQKDEPFVLLDLFIILQFAAYSSFVKIAELSGINVEKWGRKFFSNSRNGEHNDDIFNEQSDLDDRIEAAYQFMELEPPVEAEELSKKYKRLSLKYHPDRCGGSEEAKDKFQRLNACYKLLQEHLDRDSNVNVGQDGTSTSYNNDNGEGHAEQDYDWEEVYRAQCEEQEKYEKEMKRRAHEASIKRRKEMNEFQNRKKAAKKSSKKKKKKHKLYTDAGRDRAHEEFCRQAEAFERRREEDTSSPQDMNDIDDDHVPVRKMPSPQRKEAKPQNLVIESNVDDDLALALKMGYIEISIQIFLSRYAHKKDPFTDPLDVDGNTVAHYAIYFESYEFLEFLCNYLYSEHTKQLKPLLTYENKRGQSSLYYANFTKDKRIKELIETKIQMAEDLIARKSSFRSHVNTARICLMGLGAFSMMVIAYIQVFDVLLALVCSWYFVTSKAYAFACIQTMKHFGWLRVMVVWGIGHFVFGFGLFYSFGVYYILRCCGDGKRRE</sequence>
<feature type="domain" description="J" evidence="8">
    <location>
        <begin position="72"/>
        <end position="137"/>
    </location>
</feature>
<comment type="caution">
    <text evidence="9">The sequence shown here is derived from an EMBL/GenBank/DDBJ whole genome shotgun (WGS) entry which is preliminary data.</text>
</comment>
<keyword evidence="4" id="KW-0143">Chaperone</keyword>
<dbReference type="PRINTS" id="PR00625">
    <property type="entry name" value="JDOMAIN"/>
</dbReference>
<feature type="compositionally biased region" description="Basic residues" evidence="6">
    <location>
        <begin position="199"/>
        <end position="215"/>
    </location>
</feature>
<dbReference type="PANTHER" id="PTHR44027:SF7">
    <property type="entry name" value="DNAJ HOMOLOG SUBFAMILY C MEMBER 5 HOMOLOG"/>
    <property type="match status" value="1"/>
</dbReference>
<protein>
    <recommendedName>
        <fullName evidence="8">J domain-containing protein</fullName>
    </recommendedName>
</protein>
<dbReference type="PANTHER" id="PTHR44027">
    <property type="entry name" value="DNAJ HOMOLOG SUBFAMILY C MEMBER 5 HOMOLOG"/>
    <property type="match status" value="1"/>
</dbReference>
<evidence type="ECO:0000256" key="1">
    <source>
        <dbReference type="ARBA" id="ARBA00004635"/>
    </source>
</evidence>
<dbReference type="SUPFAM" id="SSF46565">
    <property type="entry name" value="Chaperone J-domain"/>
    <property type="match status" value="1"/>
</dbReference>
<evidence type="ECO:0000256" key="6">
    <source>
        <dbReference type="SAM" id="MobiDB-lite"/>
    </source>
</evidence>
<feature type="region of interest" description="Disordered" evidence="6">
    <location>
        <begin position="132"/>
        <end position="156"/>
    </location>
</feature>
<accession>A0AAD3H718</accession>
<evidence type="ECO:0000313" key="9">
    <source>
        <dbReference type="EMBL" id="GFH52775.1"/>
    </source>
</evidence>
<feature type="compositionally biased region" description="Basic and acidic residues" evidence="6">
    <location>
        <begin position="216"/>
        <end position="243"/>
    </location>
</feature>
<evidence type="ECO:0000256" key="7">
    <source>
        <dbReference type="SAM" id="Phobius"/>
    </source>
</evidence>
<dbReference type="GO" id="GO:0016020">
    <property type="term" value="C:membrane"/>
    <property type="evidence" value="ECO:0007669"/>
    <property type="project" value="UniProtKB-SubCell"/>
</dbReference>
<organism evidence="9 10">
    <name type="scientific">Chaetoceros tenuissimus</name>
    <dbReference type="NCBI Taxonomy" id="426638"/>
    <lineage>
        <taxon>Eukaryota</taxon>
        <taxon>Sar</taxon>
        <taxon>Stramenopiles</taxon>
        <taxon>Ochrophyta</taxon>
        <taxon>Bacillariophyta</taxon>
        <taxon>Coscinodiscophyceae</taxon>
        <taxon>Chaetocerotophycidae</taxon>
        <taxon>Chaetocerotales</taxon>
        <taxon>Chaetocerotaceae</taxon>
        <taxon>Chaetoceros</taxon>
    </lineage>
</organism>
<dbReference type="Pfam" id="PF00226">
    <property type="entry name" value="DnaJ"/>
    <property type="match status" value="1"/>
</dbReference>
<keyword evidence="10" id="KW-1185">Reference proteome</keyword>
<evidence type="ECO:0000256" key="4">
    <source>
        <dbReference type="ARBA" id="ARBA00023186"/>
    </source>
</evidence>
<gene>
    <name evidence="9" type="ORF">CTEN210_09251</name>
</gene>
<dbReference type="InterPro" id="IPR051434">
    <property type="entry name" value="DnaJ_C_subfamily_member5"/>
</dbReference>
<evidence type="ECO:0000259" key="8">
    <source>
        <dbReference type="PROSITE" id="PS50076"/>
    </source>
</evidence>
<dbReference type="SMART" id="SM00271">
    <property type="entry name" value="DnaJ"/>
    <property type="match status" value="1"/>
</dbReference>
<dbReference type="CDD" id="cd06257">
    <property type="entry name" value="DnaJ"/>
    <property type="match status" value="1"/>
</dbReference>
<dbReference type="Gene3D" id="1.10.287.110">
    <property type="entry name" value="DnaJ domain"/>
    <property type="match status" value="1"/>
</dbReference>
<evidence type="ECO:0000313" key="10">
    <source>
        <dbReference type="Proteomes" id="UP001054902"/>
    </source>
</evidence>
<dbReference type="InterPro" id="IPR036869">
    <property type="entry name" value="J_dom_sf"/>
</dbReference>
<evidence type="ECO:0000256" key="2">
    <source>
        <dbReference type="ARBA" id="ARBA00023136"/>
    </source>
</evidence>
<keyword evidence="3" id="KW-0564">Palmitate</keyword>
<reference evidence="9 10" key="1">
    <citation type="journal article" date="2021" name="Sci. Rep.">
        <title>The genome of the diatom Chaetoceros tenuissimus carries an ancient integrated fragment of an extant virus.</title>
        <authorList>
            <person name="Hongo Y."/>
            <person name="Kimura K."/>
            <person name="Takaki Y."/>
            <person name="Yoshida Y."/>
            <person name="Baba S."/>
            <person name="Kobayashi G."/>
            <person name="Nagasaki K."/>
            <person name="Hano T."/>
            <person name="Tomaru Y."/>
        </authorList>
    </citation>
    <scope>NUCLEOTIDE SEQUENCE [LARGE SCALE GENOMIC DNA]</scope>
    <source>
        <strain evidence="9 10">NIES-3715</strain>
    </source>
</reference>
<dbReference type="PROSITE" id="PS50076">
    <property type="entry name" value="DNAJ_2"/>
    <property type="match status" value="1"/>
</dbReference>
<dbReference type="InterPro" id="IPR001623">
    <property type="entry name" value="DnaJ_domain"/>
</dbReference>
<dbReference type="EMBL" id="BLLK01000046">
    <property type="protein sequence ID" value="GFH52775.1"/>
    <property type="molecule type" value="Genomic_DNA"/>
</dbReference>
<dbReference type="GO" id="GO:0005737">
    <property type="term" value="C:cytoplasm"/>
    <property type="evidence" value="ECO:0007669"/>
    <property type="project" value="UniProtKB-ARBA"/>
</dbReference>
<name>A0AAD3H718_9STRA</name>
<feature type="transmembrane region" description="Helical" evidence="7">
    <location>
        <begin position="462"/>
        <end position="486"/>
    </location>
</feature>
<keyword evidence="2 7" id="KW-0472">Membrane</keyword>
<keyword evidence="7" id="KW-0812">Transmembrane</keyword>
<dbReference type="Proteomes" id="UP001054902">
    <property type="component" value="Unassembled WGS sequence"/>
</dbReference>
<keyword evidence="7" id="KW-1133">Transmembrane helix</keyword>
<feature type="compositionally biased region" description="Basic and acidic residues" evidence="6">
    <location>
        <begin position="177"/>
        <end position="198"/>
    </location>
</feature>
<keyword evidence="5" id="KW-0449">Lipoprotein</keyword>
<comment type="subcellular location">
    <subcellularLocation>
        <location evidence="1">Membrane</location>
        <topology evidence="1">Lipid-anchor</topology>
    </subcellularLocation>
</comment>
<dbReference type="AlphaFoldDB" id="A0AAD3H718"/>
<evidence type="ECO:0000256" key="3">
    <source>
        <dbReference type="ARBA" id="ARBA00023139"/>
    </source>
</evidence>
<feature type="region of interest" description="Disordered" evidence="6">
    <location>
        <begin position="177"/>
        <end position="273"/>
    </location>
</feature>
<evidence type="ECO:0000256" key="5">
    <source>
        <dbReference type="ARBA" id="ARBA00023288"/>
    </source>
</evidence>